<comment type="caution">
    <text evidence="9">The sequence shown here is derived from an EMBL/GenBank/DDBJ whole genome shotgun (WGS) entry which is preliminary data.</text>
</comment>
<sequence>MQAHDADGQEKTSRMKSLLHPTRAVALGFLIAIFVGTSLLMLPLSHAEGQAAPWLVAFFTAVSAVCVTGLVVVDTGTYWSTFGQSVIMVLFQIGGFGMMTAATLLGLMVNRSLRLRTKLITQVETHTLGLGDVSSVAKLVLVVTFVAELVVAAFLALRLHFGHDLPWTEALWSGLFHAVSAFNNAGFSIHPDSLMRYATDALILLPVMMAIVVGGIGFPVLHDLRFKVRDPRHWSLHTKLTLLGTGILLITGFVAVLMFEWTNPKTLGVMSMPEKLLSAAFASVSARTAGFNSIDIGALTHESWALHYFLMFVGGGSAGTAGGVKVGTVAILALLVIAEIRGHSDSEAFGRRVGPSAQRQAITVLVLGSAMVVLGTLVILRTTDFPTDQVIFEVISAFGTVGLSTGITAELPASGQLMLTLLMYFGRVGTITLAASLVSGERRMPYRYAEEHPIVG</sequence>
<proteinExistence type="predicted"/>
<dbReference type="RefSeq" id="WP_255507837.1">
    <property type="nucleotide sequence ID" value="NZ_JBHUEJ010000049.1"/>
</dbReference>
<gene>
    <name evidence="9" type="ORF">ACFSF0_19580</name>
</gene>
<feature type="transmembrane region" description="Helical" evidence="8">
    <location>
        <begin position="201"/>
        <end position="221"/>
    </location>
</feature>
<protein>
    <submittedName>
        <fullName evidence="9">TrkH family potassium uptake protein</fullName>
    </submittedName>
</protein>
<evidence type="ECO:0000256" key="2">
    <source>
        <dbReference type="ARBA" id="ARBA00022448"/>
    </source>
</evidence>
<keyword evidence="5 8" id="KW-1133">Transmembrane helix</keyword>
<dbReference type="PANTHER" id="PTHR32024:SF1">
    <property type="entry name" value="KTR SYSTEM POTASSIUM UPTAKE PROTEIN B"/>
    <property type="match status" value="1"/>
</dbReference>
<evidence type="ECO:0000256" key="8">
    <source>
        <dbReference type="SAM" id="Phobius"/>
    </source>
</evidence>
<keyword evidence="2" id="KW-0813">Transport</keyword>
<dbReference type="Pfam" id="PF02386">
    <property type="entry name" value="TrkH"/>
    <property type="match status" value="1"/>
</dbReference>
<evidence type="ECO:0000256" key="5">
    <source>
        <dbReference type="ARBA" id="ARBA00022989"/>
    </source>
</evidence>
<dbReference type="PANTHER" id="PTHR32024">
    <property type="entry name" value="TRK SYSTEM POTASSIUM UPTAKE PROTEIN TRKG-RELATED"/>
    <property type="match status" value="1"/>
</dbReference>
<keyword evidence="3" id="KW-1003">Cell membrane</keyword>
<feature type="transmembrane region" description="Helical" evidence="8">
    <location>
        <begin position="51"/>
        <end position="73"/>
    </location>
</feature>
<keyword evidence="10" id="KW-1185">Reference proteome</keyword>
<feature type="transmembrane region" description="Helical" evidence="8">
    <location>
        <begin position="136"/>
        <end position="157"/>
    </location>
</feature>
<evidence type="ECO:0000256" key="7">
    <source>
        <dbReference type="ARBA" id="ARBA00023136"/>
    </source>
</evidence>
<organism evidence="9 10">
    <name type="scientific">Ottowia flava</name>
    <dbReference type="NCBI Taxonomy" id="2675430"/>
    <lineage>
        <taxon>Bacteria</taxon>
        <taxon>Pseudomonadati</taxon>
        <taxon>Pseudomonadota</taxon>
        <taxon>Betaproteobacteria</taxon>
        <taxon>Burkholderiales</taxon>
        <taxon>Comamonadaceae</taxon>
        <taxon>Ottowia</taxon>
    </lineage>
</organism>
<reference evidence="10" key="1">
    <citation type="journal article" date="2019" name="Int. J. Syst. Evol. Microbiol.">
        <title>The Global Catalogue of Microorganisms (GCM) 10K type strain sequencing project: providing services to taxonomists for standard genome sequencing and annotation.</title>
        <authorList>
            <consortium name="The Broad Institute Genomics Platform"/>
            <consortium name="The Broad Institute Genome Sequencing Center for Infectious Disease"/>
            <person name="Wu L."/>
            <person name="Ma J."/>
        </authorList>
    </citation>
    <scope>NUCLEOTIDE SEQUENCE [LARGE SCALE GENOMIC DNA]</scope>
    <source>
        <strain evidence="10">LMG 29247</strain>
    </source>
</reference>
<evidence type="ECO:0000313" key="9">
    <source>
        <dbReference type="EMBL" id="MFD1712803.1"/>
    </source>
</evidence>
<dbReference type="InterPro" id="IPR003445">
    <property type="entry name" value="Cat_transpt"/>
</dbReference>
<dbReference type="Proteomes" id="UP001597304">
    <property type="component" value="Unassembled WGS sequence"/>
</dbReference>
<feature type="transmembrane region" description="Helical" evidence="8">
    <location>
        <begin position="361"/>
        <end position="380"/>
    </location>
</feature>
<feature type="transmembrane region" description="Helical" evidence="8">
    <location>
        <begin position="417"/>
        <end position="438"/>
    </location>
</feature>
<evidence type="ECO:0000256" key="6">
    <source>
        <dbReference type="ARBA" id="ARBA00023065"/>
    </source>
</evidence>
<accession>A0ABW4KZ70</accession>
<keyword evidence="7 8" id="KW-0472">Membrane</keyword>
<evidence type="ECO:0000313" key="10">
    <source>
        <dbReference type="Proteomes" id="UP001597304"/>
    </source>
</evidence>
<evidence type="ECO:0000256" key="4">
    <source>
        <dbReference type="ARBA" id="ARBA00022692"/>
    </source>
</evidence>
<feature type="transmembrane region" description="Helical" evidence="8">
    <location>
        <begin position="85"/>
        <end position="109"/>
    </location>
</feature>
<name>A0ABW4KZ70_9BURK</name>
<keyword evidence="6" id="KW-0406">Ion transport</keyword>
<dbReference type="EMBL" id="JBHUEJ010000049">
    <property type="protein sequence ID" value="MFD1712803.1"/>
    <property type="molecule type" value="Genomic_DNA"/>
</dbReference>
<evidence type="ECO:0000256" key="3">
    <source>
        <dbReference type="ARBA" id="ARBA00022475"/>
    </source>
</evidence>
<evidence type="ECO:0000256" key="1">
    <source>
        <dbReference type="ARBA" id="ARBA00004651"/>
    </source>
</evidence>
<keyword evidence="4 8" id="KW-0812">Transmembrane</keyword>
<comment type="subcellular location">
    <subcellularLocation>
        <location evidence="1">Cell membrane</location>
        <topology evidence="1">Multi-pass membrane protein</topology>
    </subcellularLocation>
</comment>
<feature type="transmembrane region" description="Helical" evidence="8">
    <location>
        <begin position="24"/>
        <end position="45"/>
    </location>
</feature>
<feature type="transmembrane region" description="Helical" evidence="8">
    <location>
        <begin position="242"/>
        <end position="262"/>
    </location>
</feature>
<feature type="transmembrane region" description="Helical" evidence="8">
    <location>
        <begin position="308"/>
        <end position="340"/>
    </location>
</feature>